<dbReference type="InterPro" id="IPR005122">
    <property type="entry name" value="Uracil-DNA_glycosylase-like"/>
</dbReference>
<organism evidence="12 13">
    <name type="scientific">Georgenia halophila</name>
    <dbReference type="NCBI Taxonomy" id="620889"/>
    <lineage>
        <taxon>Bacteria</taxon>
        <taxon>Bacillati</taxon>
        <taxon>Actinomycetota</taxon>
        <taxon>Actinomycetes</taxon>
        <taxon>Micrococcales</taxon>
        <taxon>Bogoriellaceae</taxon>
        <taxon>Georgenia</taxon>
    </lineage>
</organism>
<dbReference type="PANTHER" id="PTHR33693">
    <property type="entry name" value="TYPE-5 URACIL-DNA GLYCOSYLASE"/>
    <property type="match status" value="1"/>
</dbReference>
<keyword evidence="6" id="KW-0378">Hydrolase</keyword>
<evidence type="ECO:0000256" key="5">
    <source>
        <dbReference type="ARBA" id="ARBA00022763"/>
    </source>
</evidence>
<proteinExistence type="inferred from homology"/>
<comment type="similarity">
    <text evidence="1">Belongs to the uracil-DNA glycosylase (UDG) superfamily. Type 4 (UDGa) family.</text>
</comment>
<gene>
    <name evidence="11" type="ORF">GCM10023169_04720</name>
    <name evidence="12" type="ORF">GCM10023169_12330</name>
</gene>
<reference evidence="12" key="3">
    <citation type="submission" date="2023-12" db="EMBL/GenBank/DDBJ databases">
        <authorList>
            <person name="Sun Q."/>
            <person name="Inoue M."/>
        </authorList>
    </citation>
    <scope>NUCLEOTIDE SEQUENCE</scope>
    <source>
        <strain evidence="12">JCM 17810</strain>
    </source>
</reference>
<protein>
    <recommendedName>
        <fullName evidence="2">Type-4 uracil-DNA glycosylase</fullName>
    </recommendedName>
</protein>
<keyword evidence="9" id="KW-0234">DNA repair</keyword>
<evidence type="ECO:0000313" key="13">
    <source>
        <dbReference type="Proteomes" id="UP001500622"/>
    </source>
</evidence>
<keyword evidence="13" id="KW-1185">Reference proteome</keyword>
<dbReference type="Pfam" id="PF03167">
    <property type="entry name" value="UDG"/>
    <property type="match status" value="1"/>
</dbReference>
<dbReference type="PANTHER" id="PTHR33693:SF9">
    <property type="entry name" value="TYPE-4 URACIL-DNA GLYCOSYLASE"/>
    <property type="match status" value="1"/>
</dbReference>
<evidence type="ECO:0000256" key="8">
    <source>
        <dbReference type="ARBA" id="ARBA00023014"/>
    </source>
</evidence>
<evidence type="ECO:0000256" key="2">
    <source>
        <dbReference type="ARBA" id="ARBA00019403"/>
    </source>
</evidence>
<evidence type="ECO:0000256" key="7">
    <source>
        <dbReference type="ARBA" id="ARBA00023004"/>
    </source>
</evidence>
<dbReference type="NCBIfam" id="TIGR03914">
    <property type="entry name" value="UDG_fam_dom"/>
    <property type="match status" value="1"/>
</dbReference>
<feature type="domain" description="Uracil-DNA glycosylase-like" evidence="10">
    <location>
        <begin position="46"/>
        <end position="210"/>
    </location>
</feature>
<keyword evidence="7" id="KW-0408">Iron</keyword>
<keyword evidence="8" id="KW-0411">Iron-sulfur</keyword>
<evidence type="ECO:0000256" key="3">
    <source>
        <dbReference type="ARBA" id="ARBA00022485"/>
    </source>
</evidence>
<dbReference type="InterPro" id="IPR036895">
    <property type="entry name" value="Uracil-DNA_glycosylase-like_sf"/>
</dbReference>
<dbReference type="InterPro" id="IPR051536">
    <property type="entry name" value="UDG_Type-4/5"/>
</dbReference>
<name>A0ABP8L1S3_9MICO</name>
<dbReference type="EMBL" id="BAABGN010000002">
    <property type="protein sequence ID" value="GAA4416877.1"/>
    <property type="molecule type" value="Genomic_DNA"/>
</dbReference>
<comment type="caution">
    <text evidence="12">The sequence shown here is derived from an EMBL/GenBank/DDBJ whole genome shotgun (WGS) entry which is preliminary data.</text>
</comment>
<evidence type="ECO:0000256" key="6">
    <source>
        <dbReference type="ARBA" id="ARBA00022801"/>
    </source>
</evidence>
<accession>A0ABP8L1S3</accession>
<dbReference type="RefSeq" id="WP_345214885.1">
    <property type="nucleotide sequence ID" value="NZ_BAABGN010000002.1"/>
</dbReference>
<evidence type="ECO:0000256" key="1">
    <source>
        <dbReference type="ARBA" id="ARBA00006521"/>
    </source>
</evidence>
<dbReference type="SMART" id="SM00986">
    <property type="entry name" value="UDG"/>
    <property type="match status" value="1"/>
</dbReference>
<dbReference type="SMART" id="SM00987">
    <property type="entry name" value="UreE_C"/>
    <property type="match status" value="1"/>
</dbReference>
<dbReference type="SUPFAM" id="SSF52141">
    <property type="entry name" value="Uracil-DNA glycosylase-like"/>
    <property type="match status" value="1"/>
</dbReference>
<reference evidence="13" key="2">
    <citation type="journal article" date="2019" name="Int. J. Syst. Evol. Microbiol.">
        <title>The Global Catalogue of Microorganisms (GCM) 10K type strain sequencing project: providing services to taxonomists for standard genome sequencing and annotation.</title>
        <authorList>
            <consortium name="The Broad Institute Genomics Platform"/>
            <consortium name="The Broad Institute Genome Sequencing Center for Infectious Disease"/>
            <person name="Wu L."/>
            <person name="Ma J."/>
        </authorList>
    </citation>
    <scope>NUCLEOTIDE SEQUENCE [LARGE SCALE GENOMIC DNA]</scope>
    <source>
        <strain evidence="13">JCM 17810</strain>
    </source>
</reference>
<dbReference type="Gene3D" id="3.40.470.10">
    <property type="entry name" value="Uracil-DNA glycosylase-like domain"/>
    <property type="match status" value="1"/>
</dbReference>
<evidence type="ECO:0000313" key="12">
    <source>
        <dbReference type="EMBL" id="GAA4420442.1"/>
    </source>
</evidence>
<evidence type="ECO:0000313" key="11">
    <source>
        <dbReference type="EMBL" id="GAA4416877.1"/>
    </source>
</evidence>
<keyword evidence="4" id="KW-0479">Metal-binding</keyword>
<evidence type="ECO:0000256" key="9">
    <source>
        <dbReference type="ARBA" id="ARBA00023204"/>
    </source>
</evidence>
<dbReference type="Proteomes" id="UP001500622">
    <property type="component" value="Unassembled WGS sequence"/>
</dbReference>
<evidence type="ECO:0000256" key="4">
    <source>
        <dbReference type="ARBA" id="ARBA00022723"/>
    </source>
</evidence>
<reference evidence="12" key="1">
    <citation type="journal article" date="2014" name="Int. J. Syst. Evol. Microbiol.">
        <title>Complete genome of a new Firmicutes species belonging to the dominant human colonic microbiota ('Ruminococcus bicirculans') reveals two chromosomes and a selective capacity to utilize plant glucans.</title>
        <authorList>
            <consortium name="NISC Comparative Sequencing Program"/>
            <person name="Wegmann U."/>
            <person name="Louis P."/>
            <person name="Goesmann A."/>
            <person name="Henrissat B."/>
            <person name="Duncan S.H."/>
            <person name="Flint H.J."/>
        </authorList>
    </citation>
    <scope>NUCLEOTIDE SEQUENCE</scope>
    <source>
        <strain evidence="12">JCM 17810</strain>
    </source>
</reference>
<keyword evidence="3" id="KW-0004">4Fe-4S</keyword>
<keyword evidence="5" id="KW-0227">DNA damage</keyword>
<evidence type="ECO:0000259" key="10">
    <source>
        <dbReference type="SMART" id="SM00986"/>
    </source>
</evidence>
<dbReference type="CDD" id="cd10030">
    <property type="entry name" value="UDG-F4_TTUDGA_SPO1dp_like"/>
    <property type="match status" value="1"/>
</dbReference>
<sequence>MTRGSAPERPGAQEWVPPEGDVDALRQAAPGCRGCELWADATQVVFSSGPPGARMLMVGEQPGDREDRTGEPFVGPAGRVLDEAVEAAGIDPANVYTTNAVKHFRFVERGKRRLHKKPAVPHIAACRPWLLAELAAVHPDVVVCLGATAARAVIGHDVRIGDVRGQVLEGDDAGDAAGRVLVTTHPSAVVRLRGKPEWDEAFGSFVEDLRAAL</sequence>
<dbReference type="InterPro" id="IPR005273">
    <property type="entry name" value="Ura-DNA_glyco_family4"/>
</dbReference>
<dbReference type="EMBL" id="BAABGN010000004">
    <property type="protein sequence ID" value="GAA4420442.1"/>
    <property type="molecule type" value="Genomic_DNA"/>
</dbReference>